<protein>
    <submittedName>
        <fullName evidence="1">Uncharacterized protein</fullName>
    </submittedName>
</protein>
<evidence type="ECO:0000313" key="1">
    <source>
        <dbReference type="EMBL" id="CEK99406.1"/>
    </source>
</evidence>
<name>A0A0B7C448_9EUPU</name>
<gene>
    <name evidence="1" type="primary">ORF221191</name>
</gene>
<dbReference type="AlphaFoldDB" id="A0A0B7C448"/>
<proteinExistence type="predicted"/>
<feature type="non-terminal residue" evidence="1">
    <location>
        <position position="1"/>
    </location>
</feature>
<dbReference type="EMBL" id="HACG01052535">
    <property type="protein sequence ID" value="CEK99406.1"/>
    <property type="molecule type" value="Transcribed_RNA"/>
</dbReference>
<feature type="non-terminal residue" evidence="1">
    <location>
        <position position="89"/>
    </location>
</feature>
<sequence>QKVTLNGGNKFGEKSPLLSALKSETQIEPSAIVSEQLINQSMTLNQETKETTSIINIEQKLKPDTASRTEDKPVLSNLNNVKKPYSFAR</sequence>
<organism evidence="1">
    <name type="scientific">Arion vulgaris</name>
    <dbReference type="NCBI Taxonomy" id="1028688"/>
    <lineage>
        <taxon>Eukaryota</taxon>
        <taxon>Metazoa</taxon>
        <taxon>Spiralia</taxon>
        <taxon>Lophotrochozoa</taxon>
        <taxon>Mollusca</taxon>
        <taxon>Gastropoda</taxon>
        <taxon>Heterobranchia</taxon>
        <taxon>Euthyneura</taxon>
        <taxon>Panpulmonata</taxon>
        <taxon>Eupulmonata</taxon>
        <taxon>Stylommatophora</taxon>
        <taxon>Helicina</taxon>
        <taxon>Arionoidea</taxon>
        <taxon>Arionidae</taxon>
        <taxon>Arion</taxon>
    </lineage>
</organism>
<accession>A0A0B7C448</accession>
<reference evidence="1" key="1">
    <citation type="submission" date="2014-12" db="EMBL/GenBank/DDBJ databases">
        <title>Insight into the proteome of Arion vulgaris.</title>
        <authorList>
            <person name="Aradska J."/>
            <person name="Bulat T."/>
            <person name="Smidak R."/>
            <person name="Sarate P."/>
            <person name="Gangsoo J."/>
            <person name="Sialana F."/>
            <person name="Bilban M."/>
            <person name="Lubec G."/>
        </authorList>
    </citation>
    <scope>NUCLEOTIDE SEQUENCE</scope>
    <source>
        <tissue evidence="1">Skin</tissue>
    </source>
</reference>